<dbReference type="AlphaFoldDB" id="A0A3L6Q749"/>
<protein>
    <submittedName>
        <fullName evidence="6">Uncharacterized protein</fullName>
    </submittedName>
</protein>
<evidence type="ECO:0000313" key="6">
    <source>
        <dbReference type="EMBL" id="RLM74495.1"/>
    </source>
</evidence>
<dbReference type="Proteomes" id="UP000275267">
    <property type="component" value="Unassembled WGS sequence"/>
</dbReference>
<dbReference type="GO" id="GO:0030943">
    <property type="term" value="F:mitochondrion targeting sequence binding"/>
    <property type="evidence" value="ECO:0007669"/>
    <property type="project" value="TreeGrafter"/>
</dbReference>
<dbReference type="STRING" id="4540.A0A3L6Q749"/>
<dbReference type="OrthoDB" id="1913277at2759"/>
<keyword evidence="7" id="KW-1185">Reference proteome</keyword>
<sequence>MRHWPIRNQRAKSLKQALAETTKCAPSPRGTTAGAAIARMAASVGEAAGATTPEATSPFSEDWRERIIIPVAAAGVVGAAFGLLSRHRARLGAARAAVTYAANLAIVAGCYGGARELARDARATTPDDPMNSVVGGLASGAVLGRIQGGHFGAVKYAVTFAAAGTAMDYAALKLAPEWHAWKEQFSGKKDWFTLPEWSPIQVLDEEALAKKKAREEKLFAQRALGKLDKEDP</sequence>
<reference evidence="7" key="1">
    <citation type="journal article" date="2019" name="Nat. Commun.">
        <title>The genome of broomcorn millet.</title>
        <authorList>
            <person name="Zou C."/>
            <person name="Miki D."/>
            <person name="Li D."/>
            <person name="Tang Q."/>
            <person name="Xiao L."/>
            <person name="Rajput S."/>
            <person name="Deng P."/>
            <person name="Jia W."/>
            <person name="Huang R."/>
            <person name="Zhang M."/>
            <person name="Sun Y."/>
            <person name="Hu J."/>
            <person name="Fu X."/>
            <person name="Schnable P.S."/>
            <person name="Li F."/>
            <person name="Zhang H."/>
            <person name="Feng B."/>
            <person name="Zhu X."/>
            <person name="Liu R."/>
            <person name="Schnable J.C."/>
            <person name="Zhu J.-K."/>
            <person name="Zhang H."/>
        </authorList>
    </citation>
    <scope>NUCLEOTIDE SEQUENCE [LARGE SCALE GENOMIC DNA]</scope>
</reference>
<comment type="caution">
    <text evidence="6">The sequence shown here is derived from an EMBL/GenBank/DDBJ whole genome shotgun (WGS) entry which is preliminary data.</text>
</comment>
<evidence type="ECO:0000256" key="5">
    <source>
        <dbReference type="SAM" id="Phobius"/>
    </source>
</evidence>
<evidence type="ECO:0000313" key="7">
    <source>
        <dbReference type="Proteomes" id="UP000275267"/>
    </source>
</evidence>
<feature type="transmembrane region" description="Helical" evidence="5">
    <location>
        <begin position="67"/>
        <end position="85"/>
    </location>
</feature>
<name>A0A3L6Q749_PANMI</name>
<evidence type="ECO:0000256" key="1">
    <source>
        <dbReference type="ARBA" id="ARBA00004141"/>
    </source>
</evidence>
<comment type="subcellular location">
    <subcellularLocation>
        <location evidence="1">Membrane</location>
        <topology evidence="1">Multi-pass membrane protein</topology>
    </subcellularLocation>
</comment>
<gene>
    <name evidence="6" type="ORF">C2845_PM15G05310</name>
</gene>
<keyword evidence="2 5" id="KW-0812">Transmembrane</keyword>
<evidence type="ECO:0000256" key="4">
    <source>
        <dbReference type="ARBA" id="ARBA00023136"/>
    </source>
</evidence>
<dbReference type="EMBL" id="PQIB02000013">
    <property type="protein sequence ID" value="RLM74495.1"/>
    <property type="molecule type" value="Genomic_DNA"/>
</dbReference>
<dbReference type="GO" id="GO:0008320">
    <property type="term" value="F:protein transmembrane transporter activity"/>
    <property type="evidence" value="ECO:0007669"/>
    <property type="project" value="TreeGrafter"/>
</dbReference>
<dbReference type="GO" id="GO:0042721">
    <property type="term" value="C:TIM22 mitochondrial import inner membrane insertion complex"/>
    <property type="evidence" value="ECO:0007669"/>
    <property type="project" value="InterPro"/>
</dbReference>
<dbReference type="PANTHER" id="PTHR14110">
    <property type="entry name" value="MITOCHONDRIAL IMPORT INNER MEMBRANE TRANSLOCASE SUBUNIT TIM22"/>
    <property type="match status" value="1"/>
</dbReference>
<evidence type="ECO:0000256" key="3">
    <source>
        <dbReference type="ARBA" id="ARBA00022989"/>
    </source>
</evidence>
<dbReference type="InterPro" id="IPR039175">
    <property type="entry name" value="TIM22"/>
</dbReference>
<organism evidence="6 7">
    <name type="scientific">Panicum miliaceum</name>
    <name type="common">Proso millet</name>
    <name type="synonym">Broomcorn millet</name>
    <dbReference type="NCBI Taxonomy" id="4540"/>
    <lineage>
        <taxon>Eukaryota</taxon>
        <taxon>Viridiplantae</taxon>
        <taxon>Streptophyta</taxon>
        <taxon>Embryophyta</taxon>
        <taxon>Tracheophyta</taxon>
        <taxon>Spermatophyta</taxon>
        <taxon>Magnoliopsida</taxon>
        <taxon>Liliopsida</taxon>
        <taxon>Poales</taxon>
        <taxon>Poaceae</taxon>
        <taxon>PACMAD clade</taxon>
        <taxon>Panicoideae</taxon>
        <taxon>Panicodae</taxon>
        <taxon>Paniceae</taxon>
        <taxon>Panicinae</taxon>
        <taxon>Panicum</taxon>
        <taxon>Panicum sect. Panicum</taxon>
    </lineage>
</organism>
<proteinExistence type="predicted"/>
<dbReference type="PANTHER" id="PTHR14110:SF10">
    <property type="entry name" value="OS04G0376100 PROTEIN"/>
    <property type="match status" value="1"/>
</dbReference>
<accession>A0A3L6Q749</accession>
<keyword evidence="4 5" id="KW-0472">Membrane</keyword>
<evidence type="ECO:0000256" key="2">
    <source>
        <dbReference type="ARBA" id="ARBA00022692"/>
    </source>
</evidence>
<keyword evidence="3 5" id="KW-1133">Transmembrane helix</keyword>
<dbReference type="GO" id="GO:0045039">
    <property type="term" value="P:protein insertion into mitochondrial inner membrane"/>
    <property type="evidence" value="ECO:0007669"/>
    <property type="project" value="InterPro"/>
</dbReference>